<dbReference type="RefSeq" id="XP_071909848.1">
    <property type="nucleotide sequence ID" value="XM_072053747.1"/>
</dbReference>
<sequence>MSLSRDLLFLIRQFCKDENLHKTAHMLEQETSFYFDMNYFEELVLSGNWSEVEAYLSSFTTPDSNEYSIKMYFEIRKQKFLEALDRQDLALALDILLKDLKCFASSNEHLYKEMAWLLTMEDFRKHHSLSTYGDIISARRRVMDEVKALLEANPHFRRKIKLPNMETTRLRRLINQSLNWQHSQCGRSECVPQINSLLFDHKFVTSEAIKDSTNAFRIFSRMPVDKVVSQTNVPVQSQNLDVNCPEDLPGKVERFGSINGETELWDVRSEIDYNQNPKISVNRVLWSPDGSIFGVAYSKQIVQLYCYHATGNYIEKQLEIDAHLGGVHDLAFSSPYDQILVITCGEDKLIKVWDSMTGSKQYICEGHGAPVYSLCAHLKEDIHFVFSTSTNGEIKAWMFDNDNTGPRVALDAPGHSCMRMAYSADGKRLFSCGTNEDGDSYLVEWEDTEGFITQSYDGLSKSSAAIVQFSTCRNRFLVAGDEHLLKFWDMDNVNILVSLDADGGLPAKPYVCFNKEGTLLAVFADDSKIKILANDIGTQLLQTLPSGSVDSTGRPCRSSGKDDQNMKCLGISELNNQLSTKEYAKPTQVSQCKSLRLTAEFKTNRICRLLYTNAGNGILALAADGIHLFWKWPGNGYNNYGQATTNRPPCLWHPKTGSVMVNDLNNDPYQIVSPCFALSKNDSYLVSASGGMVSLFNIVNFEKVRRCLLPPPTATCMAFYPLDNNLVAIGMDDSTVLIYNVRDSELMNRLSGHLKRVSGLAFSNSLKVLVSAAVDSQIIVWDTIAWEKKKSISMQISVGWWLPSETSETVIQFHKDQLHFLAIHETQLAMYESRSLDRIRQWNTRDFCARISSGTFSCDNQLVFVVMRDGIVMILSALDLSPKFRIDPSAYLPPSSGHHVYPVVIAAHPQKSNQFALGLSNGDVIVVEPHESEGKWTILPPFHNGPRNRIIID</sequence>
<evidence type="ECO:0000313" key="5">
    <source>
        <dbReference type="Proteomes" id="UP001652660"/>
    </source>
</evidence>
<dbReference type="SUPFAM" id="SSF50978">
    <property type="entry name" value="WD40 repeat-like"/>
    <property type="match status" value="1"/>
</dbReference>
<keyword evidence="2" id="KW-0677">Repeat</keyword>
<keyword evidence="5" id="KW-1185">Reference proteome</keyword>
<evidence type="ECO:0000256" key="3">
    <source>
        <dbReference type="PROSITE-ProRule" id="PRU00221"/>
    </source>
</evidence>
<dbReference type="PROSITE" id="PS50896">
    <property type="entry name" value="LISH"/>
    <property type="match status" value="1"/>
</dbReference>
<keyword evidence="1 3" id="KW-0853">WD repeat</keyword>
<name>A0ABM4URD6_COFAR</name>
<evidence type="ECO:0000313" key="6">
    <source>
        <dbReference type="RefSeq" id="XP_071909848.1"/>
    </source>
</evidence>
<dbReference type="InterPro" id="IPR054080">
    <property type="entry name" value="TPR1-like_2nd"/>
</dbReference>
<dbReference type="InterPro" id="IPR048419">
    <property type="entry name" value="Topless_Znf"/>
</dbReference>
<dbReference type="InterPro" id="IPR036322">
    <property type="entry name" value="WD40_repeat_dom_sf"/>
</dbReference>
<dbReference type="Pfam" id="PF17814">
    <property type="entry name" value="LisH_TPL"/>
    <property type="match status" value="1"/>
</dbReference>
<dbReference type="InterPro" id="IPR027728">
    <property type="entry name" value="Topless_fam"/>
</dbReference>
<reference evidence="6" key="1">
    <citation type="submission" date="2025-08" db="UniProtKB">
        <authorList>
            <consortium name="RefSeq"/>
        </authorList>
    </citation>
    <scope>IDENTIFICATION</scope>
    <source>
        <tissue evidence="6">Leaves</tissue>
    </source>
</reference>
<dbReference type="PROSITE" id="PS50897">
    <property type="entry name" value="CTLH"/>
    <property type="match status" value="1"/>
</dbReference>
<evidence type="ECO:0000256" key="1">
    <source>
        <dbReference type="ARBA" id="ARBA00022574"/>
    </source>
</evidence>
<gene>
    <name evidence="6" type="primary">LOC113693378</name>
</gene>
<dbReference type="InterPro" id="IPR006594">
    <property type="entry name" value="LisH"/>
</dbReference>
<dbReference type="InterPro" id="IPR001680">
    <property type="entry name" value="WD40_rpt"/>
</dbReference>
<proteinExistence type="predicted"/>
<dbReference type="GeneID" id="113693378"/>
<dbReference type="InterPro" id="IPR054532">
    <property type="entry name" value="TPL_SMU1_LisH-like"/>
</dbReference>
<organism evidence="5 6">
    <name type="scientific">Coffea arabica</name>
    <name type="common">Arabian coffee</name>
    <dbReference type="NCBI Taxonomy" id="13443"/>
    <lineage>
        <taxon>Eukaryota</taxon>
        <taxon>Viridiplantae</taxon>
        <taxon>Streptophyta</taxon>
        <taxon>Embryophyta</taxon>
        <taxon>Tracheophyta</taxon>
        <taxon>Spermatophyta</taxon>
        <taxon>Magnoliopsida</taxon>
        <taxon>eudicotyledons</taxon>
        <taxon>Gunneridae</taxon>
        <taxon>Pentapetalae</taxon>
        <taxon>asterids</taxon>
        <taxon>lamiids</taxon>
        <taxon>Gentianales</taxon>
        <taxon>Rubiaceae</taxon>
        <taxon>Ixoroideae</taxon>
        <taxon>Gardenieae complex</taxon>
        <taxon>Bertiereae - Coffeeae clade</taxon>
        <taxon>Coffeeae</taxon>
        <taxon>Coffea</taxon>
    </lineage>
</organism>
<dbReference type="PANTHER" id="PTHR44083:SF22">
    <property type="entry name" value="PROTEIN TPR3-LIKE"/>
    <property type="match status" value="1"/>
</dbReference>
<dbReference type="InterPro" id="IPR011047">
    <property type="entry name" value="Quinoprotein_ADH-like_sf"/>
</dbReference>
<dbReference type="InterPro" id="IPR006595">
    <property type="entry name" value="CTLH_C"/>
</dbReference>
<dbReference type="Proteomes" id="UP001652660">
    <property type="component" value="Chromosome 6c"/>
</dbReference>
<dbReference type="SUPFAM" id="SSF50998">
    <property type="entry name" value="Quinoprotein alcohol dehydrogenase-like"/>
    <property type="match status" value="1"/>
</dbReference>
<evidence type="ECO:0000256" key="2">
    <source>
        <dbReference type="ARBA" id="ARBA00022737"/>
    </source>
</evidence>
<evidence type="ECO:0000259" key="4">
    <source>
        <dbReference type="PROSITE" id="PS50897"/>
    </source>
</evidence>
<dbReference type="Pfam" id="PF21889">
    <property type="entry name" value="TPR1-like_2nd"/>
    <property type="match status" value="1"/>
</dbReference>
<dbReference type="InterPro" id="IPR015943">
    <property type="entry name" value="WD40/YVTN_repeat-like_dom_sf"/>
</dbReference>
<dbReference type="Pfam" id="PF00400">
    <property type="entry name" value="WD40"/>
    <property type="match status" value="2"/>
</dbReference>
<dbReference type="PROSITE" id="PS50082">
    <property type="entry name" value="WD_REPEATS_2"/>
    <property type="match status" value="2"/>
</dbReference>
<protein>
    <submittedName>
        <fullName evidence="6">Topless-related protein 1</fullName>
    </submittedName>
</protein>
<feature type="domain" description="CTLH" evidence="4">
    <location>
        <begin position="33"/>
        <end position="91"/>
    </location>
</feature>
<dbReference type="SMART" id="SM00667">
    <property type="entry name" value="LisH"/>
    <property type="match status" value="1"/>
</dbReference>
<dbReference type="PANTHER" id="PTHR44083">
    <property type="entry name" value="TOPLESS-RELATED PROTEIN 1-RELATED"/>
    <property type="match status" value="1"/>
</dbReference>
<dbReference type="Gene3D" id="2.130.10.10">
    <property type="entry name" value="YVTN repeat-like/Quinoprotein amine dehydrogenase"/>
    <property type="match status" value="3"/>
</dbReference>
<dbReference type="PROSITE" id="PS50294">
    <property type="entry name" value="WD_REPEATS_REGION"/>
    <property type="match status" value="1"/>
</dbReference>
<feature type="repeat" description="WD" evidence="3">
    <location>
        <begin position="320"/>
        <end position="363"/>
    </location>
</feature>
<accession>A0ABM4URD6</accession>
<feature type="repeat" description="WD" evidence="3">
    <location>
        <begin position="750"/>
        <end position="782"/>
    </location>
</feature>
<dbReference type="Pfam" id="PF21359">
    <property type="entry name" value="zf_topless"/>
    <property type="match status" value="1"/>
</dbReference>
<dbReference type="SMART" id="SM00668">
    <property type="entry name" value="CTLH"/>
    <property type="match status" value="1"/>
</dbReference>
<dbReference type="SMART" id="SM00320">
    <property type="entry name" value="WD40"/>
    <property type="match status" value="8"/>
</dbReference>